<dbReference type="InterPro" id="IPR050090">
    <property type="entry name" value="Tyrosine_recombinase_XerCD"/>
</dbReference>
<evidence type="ECO:0000256" key="4">
    <source>
        <dbReference type="ARBA" id="ARBA00023172"/>
    </source>
</evidence>
<feature type="domain" description="Tyr recombinase" evidence="6">
    <location>
        <begin position="131"/>
        <end position="317"/>
    </location>
</feature>
<evidence type="ECO:0000256" key="2">
    <source>
        <dbReference type="ARBA" id="ARBA00022908"/>
    </source>
</evidence>
<dbReference type="KEGG" id="oni:Osc7112_6920"/>
<dbReference type="InterPro" id="IPR002104">
    <property type="entry name" value="Integrase_catalytic"/>
</dbReference>
<dbReference type="EMBL" id="CP003618">
    <property type="protein sequence ID" value="AFZ10997.1"/>
    <property type="molecule type" value="Genomic_DNA"/>
</dbReference>
<dbReference type="PANTHER" id="PTHR30349:SF64">
    <property type="entry name" value="PROPHAGE INTEGRASE INTD-RELATED"/>
    <property type="match status" value="1"/>
</dbReference>
<dbReference type="Pfam" id="PF02899">
    <property type="entry name" value="Phage_int_SAM_1"/>
    <property type="match status" value="1"/>
</dbReference>
<evidence type="ECO:0000256" key="5">
    <source>
        <dbReference type="PROSITE-ProRule" id="PRU01248"/>
    </source>
</evidence>
<feature type="domain" description="Core-binding (CB)" evidence="7">
    <location>
        <begin position="14"/>
        <end position="104"/>
    </location>
</feature>
<evidence type="ECO:0000313" key="9">
    <source>
        <dbReference type="Proteomes" id="UP000010478"/>
    </source>
</evidence>
<evidence type="ECO:0000256" key="3">
    <source>
        <dbReference type="ARBA" id="ARBA00023125"/>
    </source>
</evidence>
<dbReference type="SUPFAM" id="SSF56349">
    <property type="entry name" value="DNA breaking-rejoining enzymes"/>
    <property type="match status" value="1"/>
</dbReference>
<dbReference type="InterPro" id="IPR004107">
    <property type="entry name" value="Integrase_SAM-like_N"/>
</dbReference>
<dbReference type="GO" id="GO:0003677">
    <property type="term" value="F:DNA binding"/>
    <property type="evidence" value="ECO:0007669"/>
    <property type="project" value="UniProtKB-UniRule"/>
</dbReference>
<keyword evidence="8" id="KW-0614">Plasmid</keyword>
<dbReference type="PROSITE" id="PS51900">
    <property type="entry name" value="CB"/>
    <property type="match status" value="1"/>
</dbReference>
<dbReference type="InterPro" id="IPR010998">
    <property type="entry name" value="Integrase_recombinase_N"/>
</dbReference>
<keyword evidence="9" id="KW-1185">Reference proteome</keyword>
<sequence>MDLEHAANSFGEIASTRDLVAELLAAKRSVNTRHAYEKDLYDFFTTMTEQEPHPALVREFLRLNRFAAVAVVLKYKAKLIDKGLKEATINRRLAAIKSLVNFARKVGECEWSLVDVEGEKVVPYRDTTGFGRVASENVAAMQSVLEIPDRSTPQGKRDYAVLRLLWDNALRRGEIGAANISDFDPLARTLNIYGKGRGTQAQLIDLHDATADAISDWLSVRGAAMPQEPLFIALTKREYGLRLSGYAIYKLVFSTCCAAGIPKRISPHRIRHAAITTLLDASNGNTRMAQKLSRHTSSNVLNCYDDNRQSLQREASGLLADLVH</sequence>
<dbReference type="Gene3D" id="1.10.150.130">
    <property type="match status" value="1"/>
</dbReference>
<dbReference type="AlphaFoldDB" id="K9VU50"/>
<evidence type="ECO:0000313" key="8">
    <source>
        <dbReference type="EMBL" id="AFZ10997.1"/>
    </source>
</evidence>
<evidence type="ECO:0000259" key="7">
    <source>
        <dbReference type="PROSITE" id="PS51900"/>
    </source>
</evidence>
<keyword evidence="2" id="KW-0229">DNA integration</keyword>
<evidence type="ECO:0000256" key="1">
    <source>
        <dbReference type="ARBA" id="ARBA00008857"/>
    </source>
</evidence>
<dbReference type="PANTHER" id="PTHR30349">
    <property type="entry name" value="PHAGE INTEGRASE-RELATED"/>
    <property type="match status" value="1"/>
</dbReference>
<dbReference type="PROSITE" id="PS51898">
    <property type="entry name" value="TYR_RECOMBINASE"/>
    <property type="match status" value="1"/>
</dbReference>
<dbReference type="OrthoDB" id="550438at2"/>
<keyword evidence="4" id="KW-0233">DNA recombination</keyword>
<dbReference type="Pfam" id="PF00589">
    <property type="entry name" value="Phage_integrase"/>
    <property type="match status" value="1"/>
</dbReference>
<proteinExistence type="inferred from homology"/>
<keyword evidence="3 5" id="KW-0238">DNA-binding</keyword>
<dbReference type="HOGENOM" id="CLU_027562_9_6_3"/>
<dbReference type="eggNOG" id="COG4974">
    <property type="taxonomic scope" value="Bacteria"/>
</dbReference>
<dbReference type="Proteomes" id="UP000010478">
    <property type="component" value="Plasmid pOSC7112.04"/>
</dbReference>
<gene>
    <name evidence="8" type="ORF">Osc7112_6920</name>
</gene>
<dbReference type="GO" id="GO:0015074">
    <property type="term" value="P:DNA integration"/>
    <property type="evidence" value="ECO:0007669"/>
    <property type="project" value="UniProtKB-KW"/>
</dbReference>
<reference evidence="8 9" key="1">
    <citation type="submission" date="2012-05" db="EMBL/GenBank/DDBJ databases">
        <title>Finished plasmid 4 of genome of Oscillatoria sp. PCC 7112.</title>
        <authorList>
            <consortium name="US DOE Joint Genome Institute"/>
            <person name="Gugger M."/>
            <person name="Coursin T."/>
            <person name="Rippka R."/>
            <person name="Tandeau De Marsac N."/>
            <person name="Huntemann M."/>
            <person name="Wei C.-L."/>
            <person name="Han J."/>
            <person name="Detter J.C."/>
            <person name="Han C."/>
            <person name="Tapia R."/>
            <person name="Davenport K."/>
            <person name="Daligault H."/>
            <person name="Erkkila T."/>
            <person name="Gu W."/>
            <person name="Munk A.C.C."/>
            <person name="Teshima H."/>
            <person name="Xu Y."/>
            <person name="Chain P."/>
            <person name="Chen A."/>
            <person name="Krypides N."/>
            <person name="Mavromatis K."/>
            <person name="Markowitz V."/>
            <person name="Szeto E."/>
            <person name="Ivanova N."/>
            <person name="Mikhailova N."/>
            <person name="Ovchinnikova G."/>
            <person name="Pagani I."/>
            <person name="Pati A."/>
            <person name="Goodwin L."/>
            <person name="Peters L."/>
            <person name="Pitluck S."/>
            <person name="Woyke T."/>
            <person name="Kerfeld C."/>
        </authorList>
    </citation>
    <scope>NUCLEOTIDE SEQUENCE [LARGE SCALE GENOMIC DNA]</scope>
    <source>
        <strain evidence="8 9">PCC 7112</strain>
        <plasmid evidence="8 9">pOSC7112.04</plasmid>
    </source>
</reference>
<name>K9VU50_9CYAN</name>
<accession>K9VU50</accession>
<evidence type="ECO:0000259" key="6">
    <source>
        <dbReference type="PROSITE" id="PS51898"/>
    </source>
</evidence>
<protein>
    <submittedName>
        <fullName evidence="8">Integrase family protein</fullName>
    </submittedName>
</protein>
<dbReference type="InterPro" id="IPR044068">
    <property type="entry name" value="CB"/>
</dbReference>
<dbReference type="GO" id="GO:0006310">
    <property type="term" value="P:DNA recombination"/>
    <property type="evidence" value="ECO:0007669"/>
    <property type="project" value="UniProtKB-KW"/>
</dbReference>
<organism evidence="8 9">
    <name type="scientific">Phormidium nigroviride PCC 7112</name>
    <dbReference type="NCBI Taxonomy" id="179408"/>
    <lineage>
        <taxon>Bacteria</taxon>
        <taxon>Bacillati</taxon>
        <taxon>Cyanobacteriota</taxon>
        <taxon>Cyanophyceae</taxon>
        <taxon>Oscillatoriophycideae</taxon>
        <taxon>Oscillatoriales</taxon>
        <taxon>Oscillatoriaceae</taxon>
        <taxon>Phormidium</taxon>
    </lineage>
</organism>
<dbReference type="PATRIC" id="fig|179408.3.peg.8287"/>
<geneLocation type="plasmid" evidence="8 9">
    <name>pOSC7112.04</name>
</geneLocation>
<comment type="similarity">
    <text evidence="1">Belongs to the 'phage' integrase family.</text>
</comment>
<dbReference type="RefSeq" id="WP_015211869.1">
    <property type="nucleotide sequence ID" value="NC_019764.1"/>
</dbReference>
<dbReference type="InterPro" id="IPR013762">
    <property type="entry name" value="Integrase-like_cat_sf"/>
</dbReference>
<dbReference type="CDD" id="cd01195">
    <property type="entry name" value="INT_C_like_5"/>
    <property type="match status" value="1"/>
</dbReference>
<dbReference type="InterPro" id="IPR011010">
    <property type="entry name" value="DNA_brk_join_enz"/>
</dbReference>
<dbReference type="SUPFAM" id="SSF47823">
    <property type="entry name" value="lambda integrase-like, N-terminal domain"/>
    <property type="match status" value="1"/>
</dbReference>
<dbReference type="Gene3D" id="1.10.443.10">
    <property type="entry name" value="Intergrase catalytic core"/>
    <property type="match status" value="1"/>
</dbReference>